<dbReference type="RefSeq" id="XP_016976651.1">
    <property type="nucleotide sequence ID" value="XM_017121162.1"/>
</dbReference>
<proteinExistence type="predicted"/>
<sequence>MSHTCPVHNKDSHAIIITKSAESDDTKIAMCANLELDSCRAENWQLKKKLVEYEATIKNLEQLVTTIADKQHQILSEVVEMRKESRAAPMESSNSQMDSSGSPSVELRDEEEDGYRPDSESEGDATQSPVLTRRSSMASLISLCFSSTSSLGFSNAEDSSDSEYERNLYAELGMNRYSDPETDHSEEIGEANLVPITPPVISPIQDYTSEGDSEQ</sequence>
<dbReference type="RefSeq" id="XP_016976653.1">
    <property type="nucleotide sequence ID" value="XM_017121164.1"/>
</dbReference>
<dbReference type="GeneID" id="108042738"/>
<keyword evidence="1" id="KW-0175">Coiled coil</keyword>
<feature type="region of interest" description="Disordered" evidence="2">
    <location>
        <begin position="190"/>
        <end position="215"/>
    </location>
</feature>
<protein>
    <submittedName>
        <fullName evidence="3 4">Uncharacterized protein LOC108042738 isoform X1</fullName>
    </submittedName>
</protein>
<feature type="compositionally biased region" description="Polar residues" evidence="2">
    <location>
        <begin position="91"/>
        <end position="103"/>
    </location>
</feature>
<name>A0A6P4EU22_DRORH</name>
<organism evidence="3">
    <name type="scientific">Drosophila rhopaloa</name>
    <name type="common">Fruit fly</name>
    <dbReference type="NCBI Taxonomy" id="1041015"/>
    <lineage>
        <taxon>Eukaryota</taxon>
        <taxon>Metazoa</taxon>
        <taxon>Ecdysozoa</taxon>
        <taxon>Arthropoda</taxon>
        <taxon>Hexapoda</taxon>
        <taxon>Insecta</taxon>
        <taxon>Pterygota</taxon>
        <taxon>Neoptera</taxon>
        <taxon>Endopterygota</taxon>
        <taxon>Diptera</taxon>
        <taxon>Brachycera</taxon>
        <taxon>Muscomorpha</taxon>
        <taxon>Ephydroidea</taxon>
        <taxon>Drosophilidae</taxon>
        <taxon>Drosophila</taxon>
        <taxon>Sophophora</taxon>
    </lineage>
</organism>
<evidence type="ECO:0000313" key="4">
    <source>
        <dbReference type="RefSeq" id="XP_016976652.1"/>
    </source>
</evidence>
<reference evidence="3 4" key="1">
    <citation type="submission" date="2025-04" db="UniProtKB">
        <authorList>
            <consortium name="RefSeq"/>
        </authorList>
    </citation>
    <scope>IDENTIFICATION</scope>
</reference>
<gene>
    <name evidence="3 4 5" type="primary">LOC108042738</name>
</gene>
<evidence type="ECO:0000256" key="2">
    <source>
        <dbReference type="SAM" id="MobiDB-lite"/>
    </source>
</evidence>
<accession>A0A6P4EU22</accession>
<evidence type="ECO:0000256" key="1">
    <source>
        <dbReference type="SAM" id="Coils"/>
    </source>
</evidence>
<feature type="coiled-coil region" evidence="1">
    <location>
        <begin position="36"/>
        <end position="70"/>
    </location>
</feature>
<dbReference type="AlphaFoldDB" id="A0A6P4EU22"/>
<evidence type="ECO:0000313" key="5">
    <source>
        <dbReference type="RefSeq" id="XP_016976653.1"/>
    </source>
</evidence>
<dbReference type="OrthoDB" id="7864469at2759"/>
<dbReference type="RefSeq" id="XP_016976653.2">
    <property type="nucleotide sequence ID" value="XM_017121164.2"/>
</dbReference>
<feature type="region of interest" description="Disordered" evidence="2">
    <location>
        <begin position="82"/>
        <end position="131"/>
    </location>
</feature>
<evidence type="ECO:0000313" key="3">
    <source>
        <dbReference type="RefSeq" id="XP_016976651.1"/>
    </source>
</evidence>
<dbReference type="RefSeq" id="XP_016976652.1">
    <property type="nucleotide sequence ID" value="XM_017121163.1"/>
</dbReference>